<dbReference type="AlphaFoldDB" id="A0A507CGA4"/>
<proteinExistence type="predicted"/>
<evidence type="ECO:0000313" key="3">
    <source>
        <dbReference type="Proteomes" id="UP000319731"/>
    </source>
</evidence>
<feature type="region of interest" description="Disordered" evidence="1">
    <location>
        <begin position="96"/>
        <end position="126"/>
    </location>
</feature>
<dbReference type="GeneID" id="42002531"/>
<comment type="caution">
    <text evidence="2">The sequence shown here is derived from an EMBL/GenBank/DDBJ whole genome shotgun (WGS) entry which is preliminary data.</text>
</comment>
<feature type="compositionally biased region" description="Low complexity" evidence="1">
    <location>
        <begin position="96"/>
        <end position="119"/>
    </location>
</feature>
<accession>A0A507CGA4</accession>
<sequence>MKETLKMCFFYNGVAGLIYLCIFCLEPFKSAQSLDSTTDPPPTFTSVLRRFTSREMSLVAMAIILISSIRRKNLHHPSHLSPYDFVDDADGSSDGSSASDFNSSSNRISDRSSSSSSSSPRNLPPTLEELCVSPVSRLYRAAARRLHSRGQTRQHWWGLMTLIIPLEDSKFTTQQGQREFLERCIDQGAYIKVIVALDSEADFAIMDVNNVDGAPLLRDSRQKIVLEFRSPRFSAYDEVLELDEKGKWRLRWQWRVSDIDYLFASQQRKRKYI</sequence>
<reference evidence="2 3" key="1">
    <citation type="journal article" date="2019" name="Sci. Rep.">
        <title>Comparative genomics of chytrid fungi reveal insights into the obligate biotrophic and pathogenic lifestyle of Synchytrium endobioticum.</title>
        <authorList>
            <person name="van de Vossenberg B.T.L.H."/>
            <person name="Warris S."/>
            <person name="Nguyen H.D.T."/>
            <person name="van Gent-Pelzer M.P.E."/>
            <person name="Joly D.L."/>
            <person name="van de Geest H.C."/>
            <person name="Bonants P.J.M."/>
            <person name="Smith D.S."/>
            <person name="Levesque C.A."/>
            <person name="van der Lee T.A.J."/>
        </authorList>
    </citation>
    <scope>NUCLEOTIDE SEQUENCE [LARGE SCALE GENOMIC DNA]</scope>
    <source>
        <strain evidence="2 3">JEL517</strain>
    </source>
</reference>
<evidence type="ECO:0000313" key="2">
    <source>
        <dbReference type="EMBL" id="TPX36635.1"/>
    </source>
</evidence>
<dbReference type="RefSeq" id="XP_031026849.1">
    <property type="nucleotide sequence ID" value="XM_031167234.1"/>
</dbReference>
<evidence type="ECO:0000256" key="1">
    <source>
        <dbReference type="SAM" id="MobiDB-lite"/>
    </source>
</evidence>
<gene>
    <name evidence="2" type="ORF">SmJEL517_g01306</name>
</gene>
<dbReference type="Proteomes" id="UP000319731">
    <property type="component" value="Unassembled WGS sequence"/>
</dbReference>
<protein>
    <submittedName>
        <fullName evidence="2">Uncharacterized protein</fullName>
    </submittedName>
</protein>
<dbReference type="OrthoDB" id="2117820at2759"/>
<organism evidence="2 3">
    <name type="scientific">Synchytrium microbalum</name>
    <dbReference type="NCBI Taxonomy" id="1806994"/>
    <lineage>
        <taxon>Eukaryota</taxon>
        <taxon>Fungi</taxon>
        <taxon>Fungi incertae sedis</taxon>
        <taxon>Chytridiomycota</taxon>
        <taxon>Chytridiomycota incertae sedis</taxon>
        <taxon>Chytridiomycetes</taxon>
        <taxon>Synchytriales</taxon>
        <taxon>Synchytriaceae</taxon>
        <taxon>Synchytrium</taxon>
    </lineage>
</organism>
<keyword evidence="3" id="KW-1185">Reference proteome</keyword>
<name>A0A507CGA4_9FUNG</name>
<dbReference type="EMBL" id="QEAO01000004">
    <property type="protein sequence ID" value="TPX36635.1"/>
    <property type="molecule type" value="Genomic_DNA"/>
</dbReference>